<dbReference type="Proteomes" id="UP000648535">
    <property type="component" value="Unassembled WGS sequence"/>
</dbReference>
<accession>A0A8H9GCK9</accession>
<proteinExistence type="predicted"/>
<name>A0A8H9GCK9_9MICO</name>
<evidence type="ECO:0000313" key="3">
    <source>
        <dbReference type="Proteomes" id="UP000648535"/>
    </source>
</evidence>
<organism evidence="1 3">
    <name type="scientific">Curtobacterium luteum</name>
    <dbReference type="NCBI Taxonomy" id="33881"/>
    <lineage>
        <taxon>Bacteria</taxon>
        <taxon>Bacillati</taxon>
        <taxon>Actinomycetota</taxon>
        <taxon>Actinomycetes</taxon>
        <taxon>Micrococcales</taxon>
        <taxon>Microbacteriaceae</taxon>
        <taxon>Curtobacterium</taxon>
    </lineage>
</organism>
<evidence type="ECO:0000313" key="1">
    <source>
        <dbReference type="EMBL" id="GGL13041.1"/>
    </source>
</evidence>
<dbReference type="RefSeq" id="WP_175327271.1">
    <property type="nucleotide sequence ID" value="NZ_BMOI01000022.1"/>
</dbReference>
<reference evidence="1" key="2">
    <citation type="submission" date="2020-09" db="EMBL/GenBank/DDBJ databases">
        <authorList>
            <person name="Sun Q."/>
            <person name="Ohkuma M."/>
        </authorList>
    </citation>
    <scope>NUCLEOTIDE SEQUENCE</scope>
    <source>
        <strain evidence="1">JCM 1480</strain>
    </source>
</reference>
<reference evidence="1" key="1">
    <citation type="journal article" date="2014" name="Int. J. Syst. Evol. Microbiol.">
        <title>Complete genome sequence of Corynebacterium casei LMG S-19264T (=DSM 44701T), isolated from a smear-ripened cheese.</title>
        <authorList>
            <consortium name="US DOE Joint Genome Institute (JGI-PGF)"/>
            <person name="Walter F."/>
            <person name="Albersmeier A."/>
            <person name="Kalinowski J."/>
            <person name="Ruckert C."/>
        </authorList>
    </citation>
    <scope>NUCLEOTIDE SEQUENCE</scope>
    <source>
        <strain evidence="1">JCM 1480</strain>
    </source>
</reference>
<gene>
    <name evidence="1" type="ORF">GCM10009769_33750</name>
    <name evidence="2" type="ORF">JOE58_001965</name>
</gene>
<keyword evidence="4" id="KW-1185">Reference proteome</keyword>
<dbReference type="EMBL" id="BMOI01000022">
    <property type="protein sequence ID" value="GGL13041.1"/>
    <property type="molecule type" value="Genomic_DNA"/>
</dbReference>
<sequence length="116" mass="11992">MDDETLSRTLTAAIRDVPGVVAVYPPRPIAHAAAEAVARTLALREPDVLVDLDRHGATLRVEAGIAVSGDHPAPDTVRAVGERVRALLDAQVDGGADLVTVTVRLVEDAVAPGATS</sequence>
<protein>
    <submittedName>
        <fullName evidence="1">Uncharacterized protein</fullName>
    </submittedName>
</protein>
<reference evidence="2 4" key="3">
    <citation type="submission" date="2021-01" db="EMBL/GenBank/DDBJ databases">
        <title>Sequencing the genomes of 1000 actinobacteria strains.</title>
        <authorList>
            <person name="Klenk H.-P."/>
        </authorList>
    </citation>
    <scope>NUCLEOTIDE SEQUENCE [LARGE SCALE GENOMIC DNA]</scope>
    <source>
        <strain evidence="2 4">DSM 20542</strain>
    </source>
</reference>
<dbReference type="EMBL" id="JAFBCG010000001">
    <property type="protein sequence ID" value="MBM7802714.1"/>
    <property type="molecule type" value="Genomic_DNA"/>
</dbReference>
<evidence type="ECO:0000313" key="4">
    <source>
        <dbReference type="Proteomes" id="UP000746584"/>
    </source>
</evidence>
<dbReference type="Proteomes" id="UP000746584">
    <property type="component" value="Unassembled WGS sequence"/>
</dbReference>
<dbReference type="AlphaFoldDB" id="A0A8H9GCK9"/>
<comment type="caution">
    <text evidence="1">The sequence shown here is derived from an EMBL/GenBank/DDBJ whole genome shotgun (WGS) entry which is preliminary data.</text>
</comment>
<evidence type="ECO:0000313" key="2">
    <source>
        <dbReference type="EMBL" id="MBM7802714.1"/>
    </source>
</evidence>